<feature type="non-terminal residue" evidence="2">
    <location>
        <position position="240"/>
    </location>
</feature>
<organism evidence="2 3">
    <name type="scientific">Araneus ventricosus</name>
    <name type="common">Orbweaver spider</name>
    <name type="synonym">Epeira ventricosa</name>
    <dbReference type="NCBI Taxonomy" id="182803"/>
    <lineage>
        <taxon>Eukaryota</taxon>
        <taxon>Metazoa</taxon>
        <taxon>Ecdysozoa</taxon>
        <taxon>Arthropoda</taxon>
        <taxon>Chelicerata</taxon>
        <taxon>Arachnida</taxon>
        <taxon>Araneae</taxon>
        <taxon>Araneomorphae</taxon>
        <taxon>Entelegynae</taxon>
        <taxon>Araneoidea</taxon>
        <taxon>Araneidae</taxon>
        <taxon>Araneus</taxon>
    </lineage>
</organism>
<reference evidence="2 3" key="1">
    <citation type="journal article" date="2019" name="Sci. Rep.">
        <title>Orb-weaving spider Araneus ventricosus genome elucidates the spidroin gene catalogue.</title>
        <authorList>
            <person name="Kono N."/>
            <person name="Nakamura H."/>
            <person name="Ohtoshi R."/>
            <person name="Moran D.A.P."/>
            <person name="Shinohara A."/>
            <person name="Yoshida Y."/>
            <person name="Fujiwara M."/>
            <person name="Mori M."/>
            <person name="Tomita M."/>
            <person name="Arakawa K."/>
        </authorList>
    </citation>
    <scope>NUCLEOTIDE SEQUENCE [LARGE SCALE GENOMIC DNA]</scope>
</reference>
<dbReference type="EMBL" id="BGPR01059694">
    <property type="protein sequence ID" value="GBO35689.1"/>
    <property type="molecule type" value="Genomic_DNA"/>
</dbReference>
<evidence type="ECO:0000313" key="3">
    <source>
        <dbReference type="Proteomes" id="UP000499080"/>
    </source>
</evidence>
<dbReference type="AlphaFoldDB" id="A0A4Y2WGL5"/>
<evidence type="ECO:0000313" key="1">
    <source>
        <dbReference type="EMBL" id="GBO35689.1"/>
    </source>
</evidence>
<sequence>MIKFSILLHHNYRFVSNFGPNPSKAWPPVSSSIREYMSTKPQKLVEKGNNTEDMMEWFCRIAWNMALKKGTEVRNVFECFDVCCRFLEKIKGSQVRLKDALIFVIAAGIQTLRENNKTKEMGEEGKIISRKILSSIDMCRSIEKDNSRILSLLYVYEFETRILMEDLSAETVLKQMLQLPFVDAETLQLVASIAYHCDVLTRFTAKERNCMLIDIVHLFFFANFVQPTEVHTCVDESRWK</sequence>
<name>A0A4Y2WGL5_ARAVE</name>
<dbReference type="OrthoDB" id="6435589at2759"/>
<dbReference type="PANTHER" id="PTHR38487">
    <property type="entry name" value="TESTIS EXPRESSED 11"/>
    <property type="match status" value="1"/>
</dbReference>
<keyword evidence="3" id="KW-1185">Reference proteome</keyword>
<protein>
    <submittedName>
        <fullName evidence="2">Uncharacterized protein</fullName>
    </submittedName>
</protein>
<accession>A0A4Y2WGL5</accession>
<dbReference type="Proteomes" id="UP000499080">
    <property type="component" value="Unassembled WGS sequence"/>
</dbReference>
<dbReference type="EMBL" id="BGPR01059763">
    <property type="protein sequence ID" value="GBO35726.1"/>
    <property type="molecule type" value="Genomic_DNA"/>
</dbReference>
<comment type="caution">
    <text evidence="2">The sequence shown here is derived from an EMBL/GenBank/DDBJ whole genome shotgun (WGS) entry which is preliminary data.</text>
</comment>
<gene>
    <name evidence="2" type="ORF">AVEN_74669_1</name>
    <name evidence="1" type="ORF">AVEN_80541_1</name>
</gene>
<dbReference type="PANTHER" id="PTHR38487:SF1">
    <property type="entry name" value="PROTEIN ZIP4 HOMOLOG"/>
    <property type="match status" value="1"/>
</dbReference>
<proteinExistence type="predicted"/>
<evidence type="ECO:0000313" key="2">
    <source>
        <dbReference type="EMBL" id="GBO35726.1"/>
    </source>
</evidence>